<sequence>MTPPAGPSDAEALSAAVADVLARFERYAYIRGRRTSITAAQTTQRQEQHAFDALLRAVDRLRALHQVSEGPQD</sequence>
<reference evidence="1 4" key="2">
    <citation type="submission" date="2021-07" db="EMBL/GenBank/DDBJ databases">
        <title>Sequencing Streptomyces halstedii LGO-A4 genome an citrus endophytic actinomycete.</title>
        <authorList>
            <person name="Samborskyy M."/>
            <person name="Scott N."/>
            <person name="Deglau R."/>
            <person name="Dickens S."/>
            <person name="Oliveira L.G."/>
        </authorList>
    </citation>
    <scope>NUCLEOTIDE SEQUENCE [LARGE SCALE GENOMIC DNA]</scope>
    <source>
        <strain evidence="1 4">LGO-A4</strain>
    </source>
</reference>
<reference evidence="2 3" key="1">
    <citation type="submission" date="2020-01" db="EMBL/GenBank/DDBJ databases">
        <title>Insect and environment-associated Actinomycetes.</title>
        <authorList>
            <person name="Currrie C."/>
            <person name="Chevrette M."/>
            <person name="Carlson C."/>
            <person name="Stubbendieck R."/>
            <person name="Wendt-Pienkowski E."/>
        </authorList>
    </citation>
    <scope>NUCLEOTIDE SEQUENCE [LARGE SCALE GENOMIC DNA]</scope>
    <source>
        <strain evidence="2 3">SID11342</strain>
    </source>
</reference>
<evidence type="ECO:0000313" key="2">
    <source>
        <dbReference type="EMBL" id="NEA17027.1"/>
    </source>
</evidence>
<comment type="caution">
    <text evidence="2">The sequence shown here is derived from an EMBL/GenBank/DDBJ whole genome shotgun (WGS) entry which is preliminary data.</text>
</comment>
<dbReference type="AlphaFoldDB" id="A0A6N9U043"/>
<dbReference type="Proteomes" id="UP000471293">
    <property type="component" value="Unassembled WGS sequence"/>
</dbReference>
<evidence type="ECO:0000313" key="4">
    <source>
        <dbReference type="Proteomes" id="UP000735541"/>
    </source>
</evidence>
<evidence type="ECO:0000313" key="3">
    <source>
        <dbReference type="Proteomes" id="UP000471293"/>
    </source>
</evidence>
<protein>
    <submittedName>
        <fullName evidence="2">Uncharacterized protein</fullName>
    </submittedName>
</protein>
<keyword evidence="4" id="KW-1185">Reference proteome</keyword>
<organism evidence="2 3">
    <name type="scientific">Streptomyces halstedii</name>
    <dbReference type="NCBI Taxonomy" id="1944"/>
    <lineage>
        <taxon>Bacteria</taxon>
        <taxon>Bacillati</taxon>
        <taxon>Actinomycetota</taxon>
        <taxon>Actinomycetes</taxon>
        <taxon>Kitasatosporales</taxon>
        <taxon>Streptomycetaceae</taxon>
        <taxon>Streptomyces</taxon>
    </lineage>
</organism>
<proteinExistence type="predicted"/>
<dbReference type="EMBL" id="JAAGLQ010000325">
    <property type="protein sequence ID" value="NEA17027.1"/>
    <property type="molecule type" value="Genomic_DNA"/>
</dbReference>
<dbReference type="RefSeq" id="WP_103492548.1">
    <property type="nucleotide sequence ID" value="NZ_JAAGLQ010000325.1"/>
</dbReference>
<name>A0A6N9U043_STRHA</name>
<gene>
    <name evidence="2" type="ORF">G3I29_16175</name>
    <name evidence="1" type="ORF">STHAL_29585</name>
</gene>
<evidence type="ECO:0000313" key="1">
    <source>
        <dbReference type="EMBL" id="MBV7673603.1"/>
    </source>
</evidence>
<accession>A0A6N9U043</accession>
<dbReference type="Proteomes" id="UP000735541">
    <property type="component" value="Unassembled WGS sequence"/>
</dbReference>
<dbReference type="EMBL" id="JAHUVW010000002">
    <property type="protein sequence ID" value="MBV7673603.1"/>
    <property type="molecule type" value="Genomic_DNA"/>
</dbReference>